<protein>
    <submittedName>
        <fullName evidence="2">Kinase-like protein</fullName>
    </submittedName>
</protein>
<dbReference type="InterPro" id="IPR000719">
    <property type="entry name" value="Prot_kinase_dom"/>
</dbReference>
<dbReference type="SMART" id="SM00220">
    <property type="entry name" value="S_TKc"/>
    <property type="match status" value="1"/>
</dbReference>
<dbReference type="Gene3D" id="1.10.510.10">
    <property type="entry name" value="Transferase(Phosphotransferase) domain 1"/>
    <property type="match status" value="2"/>
</dbReference>
<dbReference type="RefSeq" id="XP_025573615.1">
    <property type="nucleotide sequence ID" value="XM_025723909.1"/>
</dbReference>
<keyword evidence="3" id="KW-1185">Reference proteome</keyword>
<dbReference type="PANTHER" id="PTHR44167:SF24">
    <property type="entry name" value="SERINE_THREONINE-PROTEIN KINASE CHK2"/>
    <property type="match status" value="1"/>
</dbReference>
<dbReference type="AlphaFoldDB" id="A0A395GX77"/>
<evidence type="ECO:0000313" key="3">
    <source>
        <dbReference type="Proteomes" id="UP000249402"/>
    </source>
</evidence>
<organism evidence="2 3">
    <name type="scientific">Aspergillus ibericus CBS 121593</name>
    <dbReference type="NCBI Taxonomy" id="1448316"/>
    <lineage>
        <taxon>Eukaryota</taxon>
        <taxon>Fungi</taxon>
        <taxon>Dikarya</taxon>
        <taxon>Ascomycota</taxon>
        <taxon>Pezizomycotina</taxon>
        <taxon>Eurotiomycetes</taxon>
        <taxon>Eurotiomycetidae</taxon>
        <taxon>Eurotiales</taxon>
        <taxon>Aspergillaceae</taxon>
        <taxon>Aspergillus</taxon>
        <taxon>Aspergillus subgen. Circumdati</taxon>
    </lineage>
</organism>
<dbReference type="InterPro" id="IPR011009">
    <property type="entry name" value="Kinase-like_dom_sf"/>
</dbReference>
<dbReference type="Pfam" id="PF00069">
    <property type="entry name" value="Pkinase"/>
    <property type="match status" value="1"/>
</dbReference>
<gene>
    <name evidence="2" type="ORF">BO80DRAFT_494872</name>
</gene>
<feature type="domain" description="Protein kinase" evidence="1">
    <location>
        <begin position="1"/>
        <end position="327"/>
    </location>
</feature>
<dbReference type="SUPFAM" id="SSF56112">
    <property type="entry name" value="Protein kinase-like (PK-like)"/>
    <property type="match status" value="1"/>
</dbReference>
<evidence type="ECO:0000313" key="2">
    <source>
        <dbReference type="EMBL" id="RAK99287.1"/>
    </source>
</evidence>
<dbReference type="GO" id="GO:0044773">
    <property type="term" value="P:mitotic DNA damage checkpoint signaling"/>
    <property type="evidence" value="ECO:0007669"/>
    <property type="project" value="TreeGrafter"/>
</dbReference>
<dbReference type="Gene3D" id="3.30.200.20">
    <property type="entry name" value="Phosphorylase Kinase, domain 1"/>
    <property type="match status" value="1"/>
</dbReference>
<proteinExistence type="predicted"/>
<accession>A0A395GX77</accession>
<dbReference type="STRING" id="1448316.A0A395GX77"/>
<dbReference type="EMBL" id="KZ824447">
    <property type="protein sequence ID" value="RAK99287.1"/>
    <property type="molecule type" value="Genomic_DNA"/>
</dbReference>
<dbReference type="InterPro" id="IPR008271">
    <property type="entry name" value="Ser/Thr_kinase_AS"/>
</dbReference>
<dbReference type="GO" id="GO:0005634">
    <property type="term" value="C:nucleus"/>
    <property type="evidence" value="ECO:0007669"/>
    <property type="project" value="TreeGrafter"/>
</dbReference>
<dbReference type="PANTHER" id="PTHR44167">
    <property type="entry name" value="OVARIAN-SPECIFIC SERINE/THREONINE-PROTEIN KINASE LOK-RELATED"/>
    <property type="match status" value="1"/>
</dbReference>
<dbReference type="PROSITE" id="PS50011">
    <property type="entry name" value="PROTEIN_KINASE_DOM"/>
    <property type="match status" value="1"/>
</dbReference>
<dbReference type="GO" id="GO:0005524">
    <property type="term" value="F:ATP binding"/>
    <property type="evidence" value="ECO:0007669"/>
    <property type="project" value="InterPro"/>
</dbReference>
<reference evidence="2 3" key="1">
    <citation type="submission" date="2018-02" db="EMBL/GenBank/DDBJ databases">
        <title>The genomes of Aspergillus section Nigri reveals drivers in fungal speciation.</title>
        <authorList>
            <consortium name="DOE Joint Genome Institute"/>
            <person name="Vesth T.C."/>
            <person name="Nybo J."/>
            <person name="Theobald S."/>
            <person name="Brandl J."/>
            <person name="Frisvad J.C."/>
            <person name="Nielsen K.F."/>
            <person name="Lyhne E.K."/>
            <person name="Kogle M.E."/>
            <person name="Kuo A."/>
            <person name="Riley R."/>
            <person name="Clum A."/>
            <person name="Nolan M."/>
            <person name="Lipzen A."/>
            <person name="Salamov A."/>
            <person name="Henrissat B."/>
            <person name="Wiebenga A."/>
            <person name="De vries R.P."/>
            <person name="Grigoriev I.V."/>
            <person name="Mortensen U.H."/>
            <person name="Andersen M.R."/>
            <person name="Baker S.E."/>
        </authorList>
    </citation>
    <scope>NUCLEOTIDE SEQUENCE [LARGE SCALE GENOMIC DNA]</scope>
    <source>
        <strain evidence="2 3">CBS 121593</strain>
    </source>
</reference>
<dbReference type="OrthoDB" id="4062651at2759"/>
<name>A0A395GX77_9EURO</name>
<dbReference type="GeneID" id="37228774"/>
<dbReference type="PROSITE" id="PS00108">
    <property type="entry name" value="PROTEIN_KINASE_ST"/>
    <property type="match status" value="1"/>
</dbReference>
<dbReference type="GO" id="GO:0004674">
    <property type="term" value="F:protein serine/threonine kinase activity"/>
    <property type="evidence" value="ECO:0007669"/>
    <property type="project" value="TreeGrafter"/>
</dbReference>
<keyword evidence="2" id="KW-0808">Transferase</keyword>
<dbReference type="VEuPathDB" id="FungiDB:BO80DRAFT_494872"/>
<dbReference type="Proteomes" id="UP000249402">
    <property type="component" value="Unassembled WGS sequence"/>
</dbReference>
<keyword evidence="2" id="KW-0418">Kinase</keyword>
<evidence type="ECO:0000259" key="1">
    <source>
        <dbReference type="PROSITE" id="PS50011"/>
    </source>
</evidence>
<dbReference type="GO" id="GO:0005737">
    <property type="term" value="C:cytoplasm"/>
    <property type="evidence" value="ECO:0007669"/>
    <property type="project" value="TreeGrafter"/>
</dbReference>
<sequence>MPSFGSLCSQAVRSFRNRAYSNLVVPDLSSRKFIFAKHTLCRRTSTMSTSPVNTEDYVGQSGLHYQIERVLQDETDPRRHVCLATAGDRKFILKYIHAVNFEYLKDINNRLRNNASHVRLTQDIIPDQSMFVFEYFADHLLRLSQKDLSLGTVKRILKDGLRGIAEMHDQDIVHTDIKADNFFVNWKDSQDGVMIERAHAKGPVGKPSDIFSYALVCICVLYKHVILAVGEDELDEGIHRLAIVIERQISYFADEVGLNGLFEHLGDNPWVPIFKVTWDGLNKENPRQPFALWKQIDDDFKDLICGMTNFDPKKRITAREALEHQWFQGVLR</sequence>